<evidence type="ECO:0000259" key="3">
    <source>
        <dbReference type="Pfam" id="PF01617"/>
    </source>
</evidence>
<dbReference type="InterPro" id="IPR011250">
    <property type="entry name" value="OMP/PagP_B-barrel"/>
</dbReference>
<sequence>MFRGRTVMMPKLRFLLIAGVSALGILHSMSAGAADRSKSRTQRLASRPALGKGNGSFYIGLDYNPTFNGIKDLKIIGETDEDEMDVLTGARGLFPMNALASNVTDFNSYHFDWSTPLPGLEFGNSTLALGGSIGYRIGGARVEVGIGHERFVIKGGDDTAFLLGRELALDTARGQLLSSALGRMSMGDVRRLKKEVVGSIGRGTASPVRAMFSREISDGDTLLAGEMVGVDEGLVIQELSRPEELEKLQHELAKQVSKLAELGELKWLEQLETLETEELGEVLEEKETKKIAEVKEAKGQLEEMKIQAVVTTVGYNRLGLTEVEWKKLGLAEKTEKIKEKKLETEELKKWERVKLDVGGSGWKLEELRGDKLKEAIKKLGEELKKVDASTGPETKEKLRNLKSRLEELEMIKGLKEEIEKIDAPGDLEQLEAKKLEEVEAAKKEVVTKVGFNELGLKEAEWKKLGSTEKLKRVQEVAEKRKLGELKDKLKSKLEELAAIRELRALGLEERLRELAEVKEVRALAEKRKELDVQGGLQLTERIRALGGQLDRLEARRLAESTEGNLEEVWILGNLGQLDELATGKKLRESEATRATLKQLKEIKLVDLERKLETMGELKKEIEKLKKQGDLEQLEAKKIKEVEAALEKVKSRDRGVSNLQEKIKEVKEAGKLKEAKITKLKELVKELEKPGTVSQGELKEGKENLKSKLEELAAIRELKELGLKDWLRLRTLEELTEIAEKRGVATVMKAALTNAMEITKNRGWTDYLNSLDVSERANAARELIAAEKIRKWARDINSLDADERAMVAGAFARAVEGAEVIEVRAIGSTSVMLNACYDLLTDGIGVVPYACAGIGGNFVSVVDGHINPKFAYRVKAGLSYALTPEISAFAGAFYHKVLGDGDYDELPLSHISDYTGTAGKNKDTGIASFNFAYFGGELGVRFAF</sequence>
<keyword evidence="2" id="KW-0732">Signal</keyword>
<evidence type="ECO:0000313" key="4">
    <source>
        <dbReference type="EMBL" id="AAN05084.1"/>
    </source>
</evidence>
<accession>Q84H51</accession>
<dbReference type="Gene3D" id="2.40.160.20">
    <property type="match status" value="1"/>
</dbReference>
<feature type="coiled-coil region" evidence="1">
    <location>
        <begin position="245"/>
        <end position="304"/>
    </location>
</feature>
<feature type="domain" description="Msp4/OMP-like" evidence="3">
    <location>
        <begin position="53"/>
        <end position="155"/>
    </location>
</feature>
<reference evidence="4" key="1">
    <citation type="submission" date="2002-07" db="EMBL/GenBank/DDBJ databases">
        <authorList>
            <person name="Meeus P.F.M."/>
            <person name="Brayton K.A."/>
            <person name="Palmer G.H."/>
            <person name="Barbet A.F."/>
        </authorList>
    </citation>
    <scope>NUCLEOTIDE SEQUENCE</scope>
    <source>
        <strain evidence="4">St. Maries</strain>
    </source>
</reference>
<evidence type="ECO:0000256" key="1">
    <source>
        <dbReference type="SAM" id="Coils"/>
    </source>
</evidence>
<keyword evidence="1" id="KW-0175">Coiled coil</keyword>
<dbReference type="AlphaFoldDB" id="Q84H51"/>
<feature type="chain" id="PRO_5004298584" evidence="2">
    <location>
        <begin position="34"/>
        <end position="943"/>
    </location>
</feature>
<dbReference type="SUPFAM" id="SSF56925">
    <property type="entry name" value="OMPA-like"/>
    <property type="match status" value="1"/>
</dbReference>
<protein>
    <submittedName>
        <fullName evidence="4">Major surface protein 3</fullName>
    </submittedName>
</protein>
<feature type="signal peptide" evidence="2">
    <location>
        <begin position="1"/>
        <end position="33"/>
    </location>
</feature>
<gene>
    <name evidence="4" type="primary">msp3E</name>
</gene>
<reference evidence="4" key="2">
    <citation type="journal article" date="2003" name="Mol. Microbiol.">
        <title>Conservation of a gene conversion mechanism in two distantly related paralogues of Anaplasma marginale.</title>
        <authorList>
            <person name="Meeus P.F."/>
            <person name="Brayton K.A."/>
            <person name="Palmer G.H."/>
            <person name="Barbet A.F."/>
        </authorList>
    </citation>
    <scope>NUCLEOTIDE SEQUENCE</scope>
    <source>
        <strain evidence="4">St. Maries</strain>
    </source>
</reference>
<feature type="domain" description="Msp4/OMP-like" evidence="3">
    <location>
        <begin position="792"/>
        <end position="943"/>
    </location>
</feature>
<name>Q84H51_ANAMA</name>
<feature type="coiled-coil region" evidence="1">
    <location>
        <begin position="604"/>
        <end position="717"/>
    </location>
</feature>
<dbReference type="InterPro" id="IPR002566">
    <property type="entry name" value="Msp4_OMP-like"/>
</dbReference>
<dbReference type="Pfam" id="PF01617">
    <property type="entry name" value="Surface_Ag_2"/>
    <property type="match status" value="2"/>
</dbReference>
<proteinExistence type="predicted"/>
<evidence type="ECO:0000256" key="2">
    <source>
        <dbReference type="SAM" id="SignalP"/>
    </source>
</evidence>
<feature type="coiled-coil region" evidence="1">
    <location>
        <begin position="479"/>
        <end position="527"/>
    </location>
</feature>
<organism evidence="4">
    <name type="scientific">Anaplasma marginale</name>
    <dbReference type="NCBI Taxonomy" id="770"/>
    <lineage>
        <taxon>Bacteria</taxon>
        <taxon>Pseudomonadati</taxon>
        <taxon>Pseudomonadota</taxon>
        <taxon>Alphaproteobacteria</taxon>
        <taxon>Rickettsiales</taxon>
        <taxon>Anaplasmataceae</taxon>
        <taxon>Anaplasma</taxon>
    </lineage>
</organism>
<dbReference type="EMBL" id="AY129828">
    <property type="protein sequence ID" value="AAN05084.1"/>
    <property type="molecule type" value="Genomic_DNA"/>
</dbReference>